<dbReference type="Gene3D" id="3.30.700.10">
    <property type="entry name" value="Glycoprotein, Type 4 Pilin"/>
    <property type="match status" value="1"/>
</dbReference>
<dbReference type="Pfam" id="PF07963">
    <property type="entry name" value="N_methyl"/>
    <property type="match status" value="1"/>
</dbReference>
<keyword evidence="1" id="KW-0812">Transmembrane</keyword>
<feature type="transmembrane region" description="Helical" evidence="1">
    <location>
        <begin position="6"/>
        <end position="27"/>
    </location>
</feature>
<proteinExistence type="predicted"/>
<protein>
    <submittedName>
        <fullName evidence="2">Prepilin peptidase-dependent pilin</fullName>
    </submittedName>
</protein>
<keyword evidence="1" id="KW-1133">Transmembrane helix</keyword>
<dbReference type="NCBIfam" id="NF007862">
    <property type="entry name" value="PRK10574.1"/>
    <property type="match status" value="1"/>
</dbReference>
<dbReference type="EMBL" id="SZPQ01000001">
    <property type="protein sequence ID" value="TKI08771.1"/>
    <property type="molecule type" value="Genomic_DNA"/>
</dbReference>
<dbReference type="InterPro" id="IPR012902">
    <property type="entry name" value="N_methyl_site"/>
</dbReference>
<evidence type="ECO:0000313" key="3">
    <source>
        <dbReference type="Proteomes" id="UP000305202"/>
    </source>
</evidence>
<organism evidence="2 3">
    <name type="scientific">Martelella alba</name>
    <dbReference type="NCBI Taxonomy" id="2590451"/>
    <lineage>
        <taxon>Bacteria</taxon>
        <taxon>Pseudomonadati</taxon>
        <taxon>Pseudomonadota</taxon>
        <taxon>Alphaproteobacteria</taxon>
        <taxon>Hyphomicrobiales</taxon>
        <taxon>Aurantimonadaceae</taxon>
        <taxon>Martelella</taxon>
    </lineage>
</organism>
<dbReference type="RefSeq" id="WP_136988126.1">
    <property type="nucleotide sequence ID" value="NZ_SZPQ01000001.1"/>
</dbReference>
<comment type="caution">
    <text evidence="2">The sequence shown here is derived from an EMBL/GenBank/DDBJ whole genome shotgun (WGS) entry which is preliminary data.</text>
</comment>
<name>A0ABY2SST6_9HYPH</name>
<accession>A0ABY2SST6</accession>
<keyword evidence="1" id="KW-0472">Membrane</keyword>
<dbReference type="SUPFAM" id="SSF54523">
    <property type="entry name" value="Pili subunits"/>
    <property type="match status" value="1"/>
</dbReference>
<gene>
    <name evidence="2" type="primary">ppdD</name>
    <name evidence="2" type="ORF">FCN80_01595</name>
</gene>
<sequence>MNCQQGFTLIELMIVIAIIATLSAIGLPGYQRYIDNAALTDMLQMAGAHKSAVELCALQDDLGRCRSGQQGIPQGLVSRQVAQVDVQAGVIRLTGQRTLAGLTLTLSPFRRADGLNWTRRCESSDPGGRLLKPCQAMFAAGDEEGES</sequence>
<reference evidence="2 3" key="1">
    <citation type="submission" date="2019-04" db="EMBL/GenBank/DDBJ databases">
        <authorList>
            <person name="Li M."/>
            <person name="Gao C."/>
        </authorList>
    </citation>
    <scope>NUCLEOTIDE SEQUENCE [LARGE SCALE GENOMIC DNA]</scope>
    <source>
        <strain evidence="2 3">BGMRC 2031</strain>
    </source>
</reference>
<keyword evidence="3" id="KW-1185">Reference proteome</keyword>
<evidence type="ECO:0000313" key="2">
    <source>
        <dbReference type="EMBL" id="TKI08771.1"/>
    </source>
</evidence>
<dbReference type="InterPro" id="IPR045584">
    <property type="entry name" value="Pilin-like"/>
</dbReference>
<dbReference type="NCBIfam" id="TIGR02532">
    <property type="entry name" value="IV_pilin_GFxxxE"/>
    <property type="match status" value="1"/>
</dbReference>
<dbReference type="PROSITE" id="PS00409">
    <property type="entry name" value="PROKAR_NTER_METHYL"/>
    <property type="match status" value="1"/>
</dbReference>
<evidence type="ECO:0000256" key="1">
    <source>
        <dbReference type="SAM" id="Phobius"/>
    </source>
</evidence>
<dbReference type="Proteomes" id="UP000305202">
    <property type="component" value="Unassembled WGS sequence"/>
</dbReference>